<dbReference type="Proteomes" id="UP000742024">
    <property type="component" value="Unassembled WGS sequence"/>
</dbReference>
<evidence type="ECO:0000256" key="1">
    <source>
        <dbReference type="SAM" id="MobiDB-lite"/>
    </source>
</evidence>
<dbReference type="OrthoDB" id="4944708at2759"/>
<keyword evidence="4" id="KW-1185">Reference proteome</keyword>
<reference evidence="2 4" key="1">
    <citation type="journal article" date="2020" name="bioRxiv">
        <title>Whole genome comparisons of ergot fungi reveals the divergence and evolution of species within the genus Claviceps are the result of varying mechanisms driving genome evolution and host range expansion.</title>
        <authorList>
            <person name="Wyka S.A."/>
            <person name="Mondo S.J."/>
            <person name="Liu M."/>
            <person name="Dettman J."/>
            <person name="Nalam V."/>
            <person name="Broders K.D."/>
        </authorList>
    </citation>
    <scope>NUCLEOTIDE SEQUENCE</scope>
    <source>
        <strain evidence="2">CCC 1102</strain>
        <strain evidence="3 4">LM583</strain>
    </source>
</reference>
<dbReference type="AlphaFoldDB" id="A0A9P7MP11"/>
<comment type="caution">
    <text evidence="2">The sequence shown here is derived from an EMBL/GenBank/DDBJ whole genome shotgun (WGS) entry which is preliminary data.</text>
</comment>
<feature type="region of interest" description="Disordered" evidence="1">
    <location>
        <begin position="1"/>
        <end position="52"/>
    </location>
</feature>
<evidence type="ECO:0000313" key="5">
    <source>
        <dbReference type="Proteomes" id="UP000784919"/>
    </source>
</evidence>
<evidence type="ECO:0000313" key="4">
    <source>
        <dbReference type="Proteomes" id="UP000742024"/>
    </source>
</evidence>
<dbReference type="EMBL" id="SRPR01000012">
    <property type="protein sequence ID" value="KAG5967531.1"/>
    <property type="molecule type" value="Genomic_DNA"/>
</dbReference>
<dbReference type="Proteomes" id="UP000784919">
    <property type="component" value="Unassembled WGS sequence"/>
</dbReference>
<evidence type="ECO:0000313" key="2">
    <source>
        <dbReference type="EMBL" id="KAG5961196.1"/>
    </source>
</evidence>
<dbReference type="EMBL" id="SRPS01000258">
    <property type="protein sequence ID" value="KAG5961196.1"/>
    <property type="molecule type" value="Genomic_DNA"/>
</dbReference>
<name>A0A9P7MP11_9HYPO</name>
<protein>
    <submittedName>
        <fullName evidence="2">Uncharacterized protein</fullName>
    </submittedName>
</protein>
<evidence type="ECO:0000313" key="3">
    <source>
        <dbReference type="EMBL" id="KAG5967531.1"/>
    </source>
</evidence>
<organism evidence="2 5">
    <name type="scientific">Claviceps arundinis</name>
    <dbReference type="NCBI Taxonomy" id="1623583"/>
    <lineage>
        <taxon>Eukaryota</taxon>
        <taxon>Fungi</taxon>
        <taxon>Dikarya</taxon>
        <taxon>Ascomycota</taxon>
        <taxon>Pezizomycotina</taxon>
        <taxon>Sordariomycetes</taxon>
        <taxon>Hypocreomycetidae</taxon>
        <taxon>Hypocreales</taxon>
        <taxon>Clavicipitaceae</taxon>
        <taxon>Claviceps</taxon>
    </lineage>
</organism>
<proteinExistence type="predicted"/>
<gene>
    <name evidence="2" type="ORF">E4U56_003958</name>
    <name evidence="3" type="ORF">E4U57_000689</name>
</gene>
<feature type="compositionally biased region" description="Basic and acidic residues" evidence="1">
    <location>
        <begin position="35"/>
        <end position="52"/>
    </location>
</feature>
<sequence>MANHSVNGTGNGINGYSRPRNYIGRDSPPDSTARGLDRLPEPRQVRPSDPREIVVGNPDLCIAMAPPQSTADTTTPQVVEVTLEQFRDFLDCRQEQAALRQADASDAVEVATAERSVGPVPRLSIYCSTEQWWQLMADFPEECLWSIPMGW</sequence>
<accession>A0A9P7MP11</accession>